<evidence type="ECO:0000256" key="2">
    <source>
        <dbReference type="ARBA" id="ARBA00022475"/>
    </source>
</evidence>
<evidence type="ECO:0000313" key="7">
    <source>
        <dbReference type="EMBL" id="SHI21927.1"/>
    </source>
</evidence>
<dbReference type="RefSeq" id="WP_073387606.1">
    <property type="nucleotide sequence ID" value="NZ_FQXK01000017.1"/>
</dbReference>
<evidence type="ECO:0000256" key="5">
    <source>
        <dbReference type="ARBA" id="ARBA00023136"/>
    </source>
</evidence>
<dbReference type="AlphaFoldDB" id="A0A1M5ZCH6"/>
<evidence type="ECO:0000256" key="3">
    <source>
        <dbReference type="ARBA" id="ARBA00022692"/>
    </source>
</evidence>
<dbReference type="GO" id="GO:0005886">
    <property type="term" value="C:plasma membrane"/>
    <property type="evidence" value="ECO:0007669"/>
    <property type="project" value="UniProtKB-SubCell"/>
</dbReference>
<keyword evidence="8" id="KW-1185">Reference proteome</keyword>
<sequence length="441" mass="50242">MEKGMIHLPRLPHIGMRIIKSALGVMICFAIYFLRGKEGTPFYSALAVLWCIQNQSKNTVQNALQRTVGTGIGALYGLIYILIKGQIKGIGDGFLHYFIISMVLIPIIYTTVVLKQKKASYFSCVVFLSIVVNHLMDENPYIFVANRSLDTLIGIFVGLILNSIYIHGRIDRETLFIADLDKSMDDSMGGVTSFGKIRIGGMLEKGMKLTFMTLRTPAGFLEGMPDVKPVLPVIAMDGAILYDIKENRYPKVYIISARHANSIEDFIKERGFNIFTTIILDDVLIIYYDELINPAETDIYDKLHKSPYRNYLNKERPKEHPVVYMMCIDKTEKIERLVQEIEESDVYSELKILSYPSDDYKGYSYIKIYNKNASVQNMADYVKTMTGASQIVTMSDNRRNKADFVSSDCNTLVRKLHYMFNWSPRRSSANNINLLHHASDV</sequence>
<dbReference type="SUPFAM" id="SSF56784">
    <property type="entry name" value="HAD-like"/>
    <property type="match status" value="1"/>
</dbReference>
<keyword evidence="4 6" id="KW-1133">Transmembrane helix</keyword>
<evidence type="ECO:0000256" key="1">
    <source>
        <dbReference type="ARBA" id="ARBA00004651"/>
    </source>
</evidence>
<dbReference type="STRING" id="1121131.SAMN02745229_02123"/>
<evidence type="ECO:0000313" key="8">
    <source>
        <dbReference type="Proteomes" id="UP000184278"/>
    </source>
</evidence>
<gene>
    <name evidence="7" type="ORF">SAMN02745229_02123</name>
</gene>
<dbReference type="Gene3D" id="3.30.1240.10">
    <property type="match status" value="1"/>
</dbReference>
<proteinExistence type="predicted"/>
<dbReference type="OrthoDB" id="1653617at2"/>
<dbReference type="Gene3D" id="3.40.50.1000">
    <property type="entry name" value="HAD superfamily/HAD-like"/>
    <property type="match status" value="1"/>
</dbReference>
<dbReference type="EMBL" id="FQXK01000017">
    <property type="protein sequence ID" value="SHI21927.1"/>
    <property type="molecule type" value="Genomic_DNA"/>
</dbReference>
<name>A0A1M5ZCH6_BUTFI</name>
<dbReference type="Pfam" id="PF06081">
    <property type="entry name" value="ArAE_1"/>
    <property type="match status" value="1"/>
</dbReference>
<evidence type="ECO:0000256" key="4">
    <source>
        <dbReference type="ARBA" id="ARBA00022989"/>
    </source>
</evidence>
<evidence type="ECO:0000256" key="6">
    <source>
        <dbReference type="SAM" id="Phobius"/>
    </source>
</evidence>
<organism evidence="7 8">
    <name type="scientific">Butyrivibrio fibrisolvens DSM 3071</name>
    <dbReference type="NCBI Taxonomy" id="1121131"/>
    <lineage>
        <taxon>Bacteria</taxon>
        <taxon>Bacillati</taxon>
        <taxon>Bacillota</taxon>
        <taxon>Clostridia</taxon>
        <taxon>Lachnospirales</taxon>
        <taxon>Lachnospiraceae</taxon>
        <taxon>Butyrivibrio</taxon>
    </lineage>
</organism>
<dbReference type="Proteomes" id="UP000184278">
    <property type="component" value="Unassembled WGS sequence"/>
</dbReference>
<keyword evidence="2" id="KW-1003">Cell membrane</keyword>
<evidence type="ECO:0008006" key="9">
    <source>
        <dbReference type="Google" id="ProtNLM"/>
    </source>
</evidence>
<dbReference type="Pfam" id="PF08282">
    <property type="entry name" value="Hydrolase_3"/>
    <property type="match status" value="1"/>
</dbReference>
<feature type="transmembrane region" description="Helical" evidence="6">
    <location>
        <begin position="119"/>
        <end position="136"/>
    </location>
</feature>
<protein>
    <recommendedName>
        <fullName evidence="9">FUSC family protein</fullName>
    </recommendedName>
</protein>
<feature type="transmembrane region" description="Helical" evidence="6">
    <location>
        <begin position="148"/>
        <end position="166"/>
    </location>
</feature>
<dbReference type="InterPro" id="IPR023214">
    <property type="entry name" value="HAD_sf"/>
</dbReference>
<dbReference type="InterPro" id="IPR036412">
    <property type="entry name" value="HAD-like_sf"/>
</dbReference>
<feature type="transmembrane region" description="Helical" evidence="6">
    <location>
        <begin position="63"/>
        <end position="83"/>
    </location>
</feature>
<reference evidence="8" key="1">
    <citation type="submission" date="2016-11" db="EMBL/GenBank/DDBJ databases">
        <authorList>
            <person name="Varghese N."/>
            <person name="Submissions S."/>
        </authorList>
    </citation>
    <scope>NUCLEOTIDE SEQUENCE [LARGE SCALE GENOMIC DNA]</scope>
    <source>
        <strain evidence="8">DSM 3071</strain>
    </source>
</reference>
<feature type="transmembrane region" description="Helical" evidence="6">
    <location>
        <begin position="95"/>
        <end position="112"/>
    </location>
</feature>
<accession>A0A1M5ZCH6</accession>
<dbReference type="InterPro" id="IPR010343">
    <property type="entry name" value="ArAE_1"/>
</dbReference>
<feature type="transmembrane region" description="Helical" evidence="6">
    <location>
        <begin position="14"/>
        <end position="34"/>
    </location>
</feature>
<keyword evidence="5 6" id="KW-0472">Membrane</keyword>
<keyword evidence="3 6" id="KW-0812">Transmembrane</keyword>
<comment type="subcellular location">
    <subcellularLocation>
        <location evidence="1">Cell membrane</location>
        <topology evidence="1">Multi-pass membrane protein</topology>
    </subcellularLocation>
</comment>